<dbReference type="InterPro" id="IPR011611">
    <property type="entry name" value="PfkB_dom"/>
</dbReference>
<reference evidence="5 6" key="1">
    <citation type="submission" date="2019-05" db="EMBL/GenBank/DDBJ databases">
        <authorList>
            <consortium name="Science for Life Laboratories"/>
        </authorList>
    </citation>
    <scope>NUCLEOTIDE SEQUENCE [LARGE SCALE GENOMIC DNA]</scope>
    <source>
        <strain evidence="5">Soil9</strain>
    </source>
</reference>
<evidence type="ECO:0000256" key="3">
    <source>
        <dbReference type="ARBA" id="ARBA00022777"/>
    </source>
</evidence>
<dbReference type="EMBL" id="LR593886">
    <property type="protein sequence ID" value="VTR96851.1"/>
    <property type="molecule type" value="Genomic_DNA"/>
</dbReference>
<dbReference type="Pfam" id="PF00294">
    <property type="entry name" value="PfkB"/>
    <property type="match status" value="1"/>
</dbReference>
<sequence>MFGARYVSQNKAKDVMPDIVAFGEVMVRLAPPHFQRLEQARSLDLEIGGAELNTAAGLVRLGRSAAWVSRLPDNALGKLVANRVREIGVSDQFVQFAEDGRCGLYFLEFGASPRASSILYDRKDSSVARAHRGMFDWSAIFRGAKWFHVSGIAAALSPGAAEVVDEAMHAARDAGVKVCMDLNYRSKLWAKDHAAEVMGILLPQVDALIASEADAEHLFGITGADFTEVAEGLVEKFGVSTVVGTRREASLVWRNRFAAVGYSAGQTYESAWYEVEIVDRLGAGDALAAGLIHGLIDGDLKKGLDYGAAMGALKHTVPGDLPWLTKDEVEAAMQGQGLRIKR</sequence>
<dbReference type="SUPFAM" id="SSF53613">
    <property type="entry name" value="Ribokinase-like"/>
    <property type="match status" value="1"/>
</dbReference>
<name>A0A6P2D6B3_9BACT</name>
<organism evidence="5 6">
    <name type="scientific">Gemmata massiliana</name>
    <dbReference type="NCBI Taxonomy" id="1210884"/>
    <lineage>
        <taxon>Bacteria</taxon>
        <taxon>Pseudomonadati</taxon>
        <taxon>Planctomycetota</taxon>
        <taxon>Planctomycetia</taxon>
        <taxon>Gemmatales</taxon>
        <taxon>Gemmataceae</taxon>
        <taxon>Gemmata</taxon>
    </lineage>
</organism>
<evidence type="ECO:0000313" key="5">
    <source>
        <dbReference type="EMBL" id="VTR96851.1"/>
    </source>
</evidence>
<evidence type="ECO:0000313" key="6">
    <source>
        <dbReference type="Proteomes" id="UP000464178"/>
    </source>
</evidence>
<keyword evidence="2" id="KW-0808">Transferase</keyword>
<comment type="similarity">
    <text evidence="1">Belongs to the carbohydrate kinase PfkB family.</text>
</comment>
<dbReference type="CDD" id="cd01166">
    <property type="entry name" value="KdgK"/>
    <property type="match status" value="1"/>
</dbReference>
<feature type="domain" description="Carbohydrate kinase PfkB" evidence="4">
    <location>
        <begin position="16"/>
        <end position="319"/>
    </location>
</feature>
<evidence type="ECO:0000256" key="1">
    <source>
        <dbReference type="ARBA" id="ARBA00010688"/>
    </source>
</evidence>
<evidence type="ECO:0000256" key="2">
    <source>
        <dbReference type="ARBA" id="ARBA00022679"/>
    </source>
</evidence>
<accession>A0A6P2D6B3</accession>
<dbReference type="Gene3D" id="3.40.1190.20">
    <property type="match status" value="1"/>
</dbReference>
<dbReference type="InterPro" id="IPR029056">
    <property type="entry name" value="Ribokinase-like"/>
</dbReference>
<dbReference type="KEGG" id="gms:SOIL9_10140"/>
<proteinExistence type="inferred from homology"/>
<evidence type="ECO:0000259" key="4">
    <source>
        <dbReference type="Pfam" id="PF00294"/>
    </source>
</evidence>
<dbReference type="PANTHER" id="PTHR43320">
    <property type="entry name" value="SUGAR KINASE"/>
    <property type="match status" value="1"/>
</dbReference>
<dbReference type="GO" id="GO:0016301">
    <property type="term" value="F:kinase activity"/>
    <property type="evidence" value="ECO:0007669"/>
    <property type="project" value="UniProtKB-KW"/>
</dbReference>
<dbReference type="AlphaFoldDB" id="A0A6P2D6B3"/>
<protein>
    <recommendedName>
        <fullName evidence="4">Carbohydrate kinase PfkB domain-containing protein</fullName>
    </recommendedName>
</protein>
<keyword evidence="6" id="KW-1185">Reference proteome</keyword>
<gene>
    <name evidence="5" type="ORF">SOIL9_10140</name>
</gene>
<dbReference type="Proteomes" id="UP000464178">
    <property type="component" value="Chromosome"/>
</dbReference>
<dbReference type="InterPro" id="IPR052700">
    <property type="entry name" value="Carb_kinase_PfkB-like"/>
</dbReference>
<dbReference type="PANTHER" id="PTHR43320:SF2">
    <property type="entry name" value="2-DEHYDRO-3-DEOXYGLUCONOKINASE_2-DEHYDRO-3-DEOXYGALACTONOKINASE"/>
    <property type="match status" value="1"/>
</dbReference>
<keyword evidence="3 5" id="KW-0418">Kinase</keyword>